<keyword evidence="1" id="KW-1133">Transmembrane helix</keyword>
<keyword evidence="1" id="KW-0472">Membrane</keyword>
<proteinExistence type="predicted"/>
<organism evidence="2 3">
    <name type="scientific">Scopulibacillus darangshiensis</name>
    <dbReference type="NCBI Taxonomy" id="442528"/>
    <lineage>
        <taxon>Bacteria</taxon>
        <taxon>Bacillati</taxon>
        <taxon>Bacillota</taxon>
        <taxon>Bacilli</taxon>
        <taxon>Bacillales</taxon>
        <taxon>Sporolactobacillaceae</taxon>
        <taxon>Scopulibacillus</taxon>
    </lineage>
</organism>
<gene>
    <name evidence="2" type="ORF">EV207_10890</name>
</gene>
<comment type="caution">
    <text evidence="2">The sequence shown here is derived from an EMBL/GenBank/DDBJ whole genome shotgun (WGS) entry which is preliminary data.</text>
</comment>
<dbReference type="Proteomes" id="UP000295416">
    <property type="component" value="Unassembled WGS sequence"/>
</dbReference>
<evidence type="ECO:0000256" key="1">
    <source>
        <dbReference type="SAM" id="Phobius"/>
    </source>
</evidence>
<evidence type="ECO:0000313" key="2">
    <source>
        <dbReference type="EMBL" id="TCP29798.1"/>
    </source>
</evidence>
<evidence type="ECO:0000313" key="3">
    <source>
        <dbReference type="Proteomes" id="UP000295416"/>
    </source>
</evidence>
<name>A0A4R2P6E5_9BACL</name>
<dbReference type="EMBL" id="SLXK01000008">
    <property type="protein sequence ID" value="TCP29798.1"/>
    <property type="molecule type" value="Genomic_DNA"/>
</dbReference>
<keyword evidence="1" id="KW-0812">Transmembrane</keyword>
<dbReference type="RefSeq" id="WP_132745395.1">
    <property type="nucleotide sequence ID" value="NZ_SLXK01000008.1"/>
</dbReference>
<dbReference type="AlphaFoldDB" id="A0A4R2P6E5"/>
<accession>A0A4R2P6E5</accession>
<protein>
    <submittedName>
        <fullName evidence="2">Uncharacterized protein</fullName>
    </submittedName>
</protein>
<feature type="transmembrane region" description="Helical" evidence="1">
    <location>
        <begin position="6"/>
        <end position="27"/>
    </location>
</feature>
<keyword evidence="3" id="KW-1185">Reference proteome</keyword>
<reference evidence="2 3" key="1">
    <citation type="submission" date="2019-03" db="EMBL/GenBank/DDBJ databases">
        <title>Genomic Encyclopedia of Type Strains, Phase IV (KMG-IV): sequencing the most valuable type-strain genomes for metagenomic binning, comparative biology and taxonomic classification.</title>
        <authorList>
            <person name="Goeker M."/>
        </authorList>
    </citation>
    <scope>NUCLEOTIDE SEQUENCE [LARGE SCALE GENOMIC DNA]</scope>
    <source>
        <strain evidence="2 3">DSM 19377</strain>
    </source>
</reference>
<sequence>MITLKLSTIFWVAFICLVIITYIKVLINHNRMIEQNNKLIQQMEDIKEIVKKQTDSKVQK</sequence>